<dbReference type="AlphaFoldDB" id="K5WYX8"/>
<feature type="non-terminal residue" evidence="2">
    <location>
        <position position="1"/>
    </location>
</feature>
<name>K5WYX8_PHACS</name>
<dbReference type="RefSeq" id="XP_007396026.1">
    <property type="nucleotide sequence ID" value="XM_007395964.1"/>
</dbReference>
<reference evidence="2 3" key="1">
    <citation type="journal article" date="2012" name="BMC Genomics">
        <title>Comparative genomics of the white-rot fungi, Phanerochaete carnosa and P. chrysosporium, to elucidate the genetic basis of the distinct wood types they colonize.</title>
        <authorList>
            <person name="Suzuki H."/>
            <person name="MacDonald J."/>
            <person name="Syed K."/>
            <person name="Salamov A."/>
            <person name="Hori C."/>
            <person name="Aerts A."/>
            <person name="Henrissat B."/>
            <person name="Wiebenga A."/>
            <person name="vanKuyk P.A."/>
            <person name="Barry K."/>
            <person name="Lindquist E."/>
            <person name="LaButti K."/>
            <person name="Lapidus A."/>
            <person name="Lucas S."/>
            <person name="Coutinho P."/>
            <person name="Gong Y."/>
            <person name="Samejima M."/>
            <person name="Mahadevan R."/>
            <person name="Abou-Zaid M."/>
            <person name="de Vries R.P."/>
            <person name="Igarashi K."/>
            <person name="Yadav J.S."/>
            <person name="Grigoriev I.V."/>
            <person name="Master E.R."/>
        </authorList>
    </citation>
    <scope>NUCLEOTIDE SEQUENCE [LARGE SCALE GENOMIC DNA]</scope>
    <source>
        <strain evidence="2 3">HHB-10118-sp</strain>
    </source>
</reference>
<dbReference type="Pfam" id="PF06985">
    <property type="entry name" value="HET"/>
    <property type="match status" value="1"/>
</dbReference>
<accession>K5WYX8</accession>
<evidence type="ECO:0000259" key="1">
    <source>
        <dbReference type="Pfam" id="PF06985"/>
    </source>
</evidence>
<proteinExistence type="predicted"/>
<dbReference type="InParanoid" id="K5WYX8"/>
<gene>
    <name evidence="2" type="ORF">PHACADRAFT_61990</name>
</gene>
<protein>
    <recommendedName>
        <fullName evidence="1">Heterokaryon incompatibility domain-containing protein</fullName>
    </recommendedName>
</protein>
<dbReference type="Proteomes" id="UP000008370">
    <property type="component" value="Unassembled WGS sequence"/>
</dbReference>
<evidence type="ECO:0000313" key="2">
    <source>
        <dbReference type="EMBL" id="EKM55707.1"/>
    </source>
</evidence>
<dbReference type="HOGENOM" id="CLU_093700_1_0_1"/>
<sequence>ILTLALDKLRDTTVNLQEYATEERYRFIDCTAFIDQGVLRILETTVLPADPNFYTTVSYVWFGLLSPAEELSKSGSFRVYCGKRSDGSLREDGGPISIKVLEYACRWSSRYSAPYLWLDRLCILQTSRRDKSWQI</sequence>
<dbReference type="GeneID" id="18920182"/>
<feature type="non-terminal residue" evidence="2">
    <location>
        <position position="135"/>
    </location>
</feature>
<keyword evidence="3" id="KW-1185">Reference proteome</keyword>
<evidence type="ECO:0000313" key="3">
    <source>
        <dbReference type="Proteomes" id="UP000008370"/>
    </source>
</evidence>
<dbReference type="KEGG" id="pco:PHACADRAFT_61990"/>
<dbReference type="EMBL" id="JH930472">
    <property type="protein sequence ID" value="EKM55707.1"/>
    <property type="molecule type" value="Genomic_DNA"/>
</dbReference>
<feature type="domain" description="Heterokaryon incompatibility" evidence="1">
    <location>
        <begin position="54"/>
        <end position="135"/>
    </location>
</feature>
<dbReference type="InterPro" id="IPR010730">
    <property type="entry name" value="HET"/>
</dbReference>
<dbReference type="OrthoDB" id="2796195at2759"/>
<organism evidence="2 3">
    <name type="scientific">Phanerochaete carnosa (strain HHB-10118-sp)</name>
    <name type="common">White-rot fungus</name>
    <name type="synonym">Peniophora carnosa</name>
    <dbReference type="NCBI Taxonomy" id="650164"/>
    <lineage>
        <taxon>Eukaryota</taxon>
        <taxon>Fungi</taxon>
        <taxon>Dikarya</taxon>
        <taxon>Basidiomycota</taxon>
        <taxon>Agaricomycotina</taxon>
        <taxon>Agaricomycetes</taxon>
        <taxon>Polyporales</taxon>
        <taxon>Phanerochaetaceae</taxon>
        <taxon>Phanerochaete</taxon>
    </lineage>
</organism>